<feature type="region of interest" description="Disordered" evidence="1">
    <location>
        <begin position="1"/>
        <end position="70"/>
    </location>
</feature>
<evidence type="ECO:0000313" key="3">
    <source>
        <dbReference type="Proteomes" id="UP000444721"/>
    </source>
</evidence>
<reference evidence="2 3" key="1">
    <citation type="journal article" date="2019" name="Sci. Rep.">
        <title>Nanopore sequencing improves the draft genome of the human pathogenic amoeba Naegleria fowleri.</title>
        <authorList>
            <person name="Liechti N."/>
            <person name="Schurch N."/>
            <person name="Bruggmann R."/>
            <person name="Wittwer M."/>
        </authorList>
    </citation>
    <scope>NUCLEOTIDE SEQUENCE [LARGE SCALE GENOMIC DNA]</scope>
    <source>
        <strain evidence="2 3">ATCC 30894</strain>
    </source>
</reference>
<dbReference type="VEuPathDB" id="AmoebaDB:NfTy_026110"/>
<feature type="compositionally biased region" description="Polar residues" evidence="1">
    <location>
        <begin position="105"/>
        <end position="116"/>
    </location>
</feature>
<dbReference type="OrthoDB" id="10255648at2759"/>
<feature type="compositionally biased region" description="Basic and acidic residues" evidence="1">
    <location>
        <begin position="123"/>
        <end position="132"/>
    </location>
</feature>
<accession>A0A6A5CIA7</accession>
<comment type="caution">
    <text evidence="2">The sequence shown here is derived from an EMBL/GenBank/DDBJ whole genome shotgun (WGS) entry which is preliminary data.</text>
</comment>
<proteinExistence type="predicted"/>
<dbReference type="GeneID" id="68107286"/>
<dbReference type="Proteomes" id="UP000444721">
    <property type="component" value="Unassembled WGS sequence"/>
</dbReference>
<gene>
    <name evidence="2" type="ORF">FDP41_000068</name>
</gene>
<protein>
    <submittedName>
        <fullName evidence="2">Uncharacterized protein</fullName>
    </submittedName>
</protein>
<sequence length="1583" mass="177364">MTILASSSSPSSQDIHLTETTTPTYHLMSSSSSPNIDNLTSGGEFPSHPPHQQHSTSLLPPPYPVANSTTTTTTTTTVTFVEMDQSANNDLKAETWAHKKEKNQQHTGESFKSSNASEDDDSKSDVLDENNGKKKKKFKKKAKACLDKAINMLDAIGESVDGPGIRKKTFVGALLTTIMRICVLILIAYKLYLLIIDNRSQTTGNVVALNYVKSSNVKYMDVPTLQMTIRKNITFYEGKEYGPSLQRVDIYDNFGYEKPFSSRRLKSEVNDVVPITKAMHGKATLKLGSFESSLTPPFTSVDVERAANYSQTLFTTEQKSLSVMSARVSDPLKILYLLNGVYDSADSTFYNHTVHLFLRFIDDMSHIKPCQMQVGLINGGILNLIQETGPDLKTYIKKEYQSHAETYFTTSNSTWQIPVTRYLGSGTTSEISSEGINYNLFYLTQEFGSGKLYNFLSKKSINGLPIDISKLFVQKGMKTSSFLEWAFLISYVNNFVHTENTIQCDEYEDAISDVSTIYSSPPKNLRDWVFPYEVRILADLVNDTATTFYALVPNTFSPIASQFKLIVLGVTGLSEIVRVNSYEMPTNRTFPFIYVKFTVERKGSKDFKKLESQGDTFINNVINYQSVSTPATLPPDWMAKGFWKCSPQKYGDGFCDCECGFVNATVIARDIDCNNLLPTLFSSSNFVNKFQQTSCAAKGQFCSSAGICVSAPYLRSSKPCYTKASYLGEKQVIGFFGSDTDFDNAGGSSICTQCMGDTFYDEKAYLSYQHNKFICQASPVGYIFGRDFFSDILTSTGYIGNWTNPPENLSPNCVYVPVRVKVGHPMFPQIPDDGTYYDVSVGDNSYDQYVQTLYLTKVGSTRRTTKTLTPDGDLVGQSQYDIQTLCLTNEDLKFKEMAGFGLIVSSVSPYSSVILVEAQSLHTNDPSNTLDFIGKFPSTGSFKVQFYAGTSYSDGIYDTYTKQPVMLDVQGVTQLNSFQVLQLRAPPSFSVGLAFELKSFNDHTRTNITVQQFPLGDDLSGTDIVKMVQLYKQNPLQVQRPKILIRPGVNEYSYVQHVEVDDLVVVSKLPRTYNLLLNAPVSPDFDVSSLVECISEMTIGTVLIPLSLSSSYDRKPYMPSESYAQGIPTPDSINVEYSMYIIPEKKKFPNVDYNDDQEKASVPSSTLNLCPREYPYETLTILNSQDPVWSAFSIHPARGYQVKNCSLQVWTDSMVEKNCINVSKSPKNQYNNNCIKEMPPTYSLTYNHVIQLNNKWKNVSATNAVDATTGGANRPEYEYNFKHVFYFQHDEYSNSVDAAFSGSSPSKGDTTQFSEKLYFNGKLNFIGKSKDPFLPANDPMLDMDATIDLSPFFVEDVLNNSQNLMVNYGIDIVDESGTWRQVKSPTRKDVEAFGKSIFRNLNVRWDFSALEKGSPNNKLALTPGIQYNLFATLKITTVYSKGVFGNSDITNVQVFVQSTSVSKSSLDYVNRNKCILNYVIQFDLAQSHQVVMASDYTFFAFFTDVGGALGIMAIGELIVELWQSYVSQPEMFIKEAMKEDKERRKVQKKLKKKGFWARWLPMTDRNTIEVENVVNAITNIPLN</sequence>
<keyword evidence="3" id="KW-1185">Reference proteome</keyword>
<evidence type="ECO:0000313" key="2">
    <source>
        <dbReference type="EMBL" id="KAF0985029.1"/>
    </source>
</evidence>
<name>A0A6A5CIA7_NAEFO</name>
<organism evidence="2 3">
    <name type="scientific">Naegleria fowleri</name>
    <name type="common">Brain eating amoeba</name>
    <dbReference type="NCBI Taxonomy" id="5763"/>
    <lineage>
        <taxon>Eukaryota</taxon>
        <taxon>Discoba</taxon>
        <taxon>Heterolobosea</taxon>
        <taxon>Tetramitia</taxon>
        <taxon>Eutetramitia</taxon>
        <taxon>Vahlkampfiidae</taxon>
        <taxon>Naegleria</taxon>
    </lineage>
</organism>
<dbReference type="VEuPathDB" id="AmoebaDB:NF0010700"/>
<feature type="region of interest" description="Disordered" evidence="1">
    <location>
        <begin position="98"/>
        <end position="133"/>
    </location>
</feature>
<dbReference type="OMA" id="ENTIQCD"/>
<dbReference type="VEuPathDB" id="AmoebaDB:FDP41_000068"/>
<evidence type="ECO:0000256" key="1">
    <source>
        <dbReference type="SAM" id="MobiDB-lite"/>
    </source>
</evidence>
<dbReference type="RefSeq" id="XP_044569742.1">
    <property type="nucleotide sequence ID" value="XM_044710473.1"/>
</dbReference>
<dbReference type="VEuPathDB" id="AmoebaDB:NF0010690"/>
<dbReference type="EMBL" id="VFQX01000001">
    <property type="protein sequence ID" value="KAF0985029.1"/>
    <property type="molecule type" value="Genomic_DNA"/>
</dbReference>
<feature type="compositionally biased region" description="Polar residues" evidence="1">
    <location>
        <begin position="1"/>
        <end position="41"/>
    </location>
</feature>